<name>A0A3S7HDY3_9CAUD</name>
<dbReference type="RefSeq" id="YP_010052437.1">
    <property type="nucleotide sequence ID" value="NC_054458.1"/>
</dbReference>
<keyword evidence="2" id="KW-1185">Reference proteome</keyword>
<dbReference type="Proteomes" id="UP000289438">
    <property type="component" value="Segment"/>
</dbReference>
<dbReference type="EMBL" id="MG944227">
    <property type="protein sequence ID" value="AVO23671.1"/>
    <property type="molecule type" value="Genomic_DNA"/>
</dbReference>
<organism evidence="1 2">
    <name type="scientific">Xanthomonas phage XPP1</name>
    <dbReference type="NCBI Taxonomy" id="2099853"/>
    <lineage>
        <taxon>Viruses</taxon>
        <taxon>Duplodnaviria</taxon>
        <taxon>Heunggongvirae</taxon>
        <taxon>Uroviricota</taxon>
        <taxon>Caudoviricetes</taxon>
        <taxon>Kantovirinae</taxon>
        <taxon>Tsukubavirus</taxon>
        <taxon>Tsukubavirus XPP1</taxon>
    </lineage>
</organism>
<dbReference type="GeneID" id="64408806"/>
<dbReference type="KEGG" id="vg:64408806"/>
<reference evidence="1 2" key="1">
    <citation type="submission" date="2018-02" db="EMBL/GenBank/DDBJ databases">
        <title>Isolation, characterization and comparative genomics of Xanthomonas oryzae pv. oryzae bacteriophages.</title>
        <authorList>
            <person name="Varga I."/>
            <person name="Molnar J."/>
            <person name="Gazdag A."/>
            <person name="Szucs D."/>
            <person name="Doffkay Z."/>
            <person name="Valappil S.K."/>
            <person name="Papp S."/>
            <person name="Pinter R."/>
            <person name="Vera Cruz C.M."/>
            <person name="Ricardo O."/>
            <person name="Vizi T."/>
            <person name="Schneider G."/>
            <person name="Rakhely G."/>
            <person name="Kovacs T."/>
        </authorList>
    </citation>
    <scope>NUCLEOTIDE SEQUENCE [LARGE SCALE GENOMIC DNA]</scope>
</reference>
<proteinExistence type="predicted"/>
<accession>A0A3S7HDY3</accession>
<protein>
    <submittedName>
        <fullName evidence="1">Uncharacterized protein</fullName>
    </submittedName>
</protein>
<evidence type="ECO:0000313" key="2">
    <source>
        <dbReference type="Proteomes" id="UP000289438"/>
    </source>
</evidence>
<evidence type="ECO:0000313" key="1">
    <source>
        <dbReference type="EMBL" id="AVO23671.1"/>
    </source>
</evidence>
<sequence length="141" mass="15480">MSGLNLHRIVRGPIQVVNPDVPGDVYISTGHTTLRGIVTPTFQRLPAQRLQVQAVTTNDLYQLNGLGYAKDTQKLYAYGTLSGIVRPEGKGGDLVNLANTWWAIQGVIEWWPQWCSVAITRQVDAATLEALLAQLRNGNVV</sequence>